<dbReference type="InterPro" id="IPR017439">
    <property type="entry name" value="Amidohydrolase"/>
</dbReference>
<evidence type="ECO:0000259" key="2">
    <source>
        <dbReference type="Pfam" id="PF07687"/>
    </source>
</evidence>
<dbReference type="FunFam" id="3.30.70.360:FF:000004">
    <property type="entry name" value="Peptidase M20 domain-containing protein 2"/>
    <property type="match status" value="1"/>
</dbReference>
<dbReference type="EMBL" id="CAIIXF020000011">
    <property type="protein sequence ID" value="CAH1800018.1"/>
    <property type="molecule type" value="Genomic_DNA"/>
</dbReference>
<dbReference type="AlphaFoldDB" id="A0A8S4Q173"/>
<dbReference type="SUPFAM" id="SSF53187">
    <property type="entry name" value="Zn-dependent exopeptidases"/>
    <property type="match status" value="2"/>
</dbReference>
<dbReference type="PANTHER" id="PTHR30575">
    <property type="entry name" value="PEPTIDASE M20"/>
    <property type="match status" value="1"/>
</dbReference>
<dbReference type="InterPro" id="IPR002933">
    <property type="entry name" value="Peptidase_M20"/>
</dbReference>
<dbReference type="Proteomes" id="UP000749559">
    <property type="component" value="Unassembled WGS sequence"/>
</dbReference>
<dbReference type="InterPro" id="IPR017144">
    <property type="entry name" value="Xaa-Arg_dipeptidase"/>
</dbReference>
<organism evidence="3 4">
    <name type="scientific">Owenia fusiformis</name>
    <name type="common">Polychaete worm</name>
    <dbReference type="NCBI Taxonomy" id="6347"/>
    <lineage>
        <taxon>Eukaryota</taxon>
        <taxon>Metazoa</taxon>
        <taxon>Spiralia</taxon>
        <taxon>Lophotrochozoa</taxon>
        <taxon>Annelida</taxon>
        <taxon>Polychaeta</taxon>
        <taxon>Sedentaria</taxon>
        <taxon>Canalipalpata</taxon>
        <taxon>Sabellida</taxon>
        <taxon>Oweniida</taxon>
        <taxon>Oweniidae</taxon>
        <taxon>Owenia</taxon>
    </lineage>
</organism>
<proteinExistence type="inferred from homology"/>
<evidence type="ECO:0000313" key="3">
    <source>
        <dbReference type="EMBL" id="CAH1800018.1"/>
    </source>
</evidence>
<comment type="caution">
    <text evidence="3">The sequence shown here is derived from an EMBL/GenBank/DDBJ whole genome shotgun (WGS) entry which is preliminary data.</text>
</comment>
<dbReference type="Gene3D" id="3.40.630.10">
    <property type="entry name" value="Zn peptidases"/>
    <property type="match status" value="2"/>
</dbReference>
<keyword evidence="4" id="KW-1185">Reference proteome</keyword>
<comment type="similarity">
    <text evidence="1">Belongs to the peptidase M20A family.</text>
</comment>
<dbReference type="InterPro" id="IPR011650">
    <property type="entry name" value="Peptidase_M20_dimer"/>
</dbReference>
<reference evidence="3" key="1">
    <citation type="submission" date="2022-03" db="EMBL/GenBank/DDBJ databases">
        <authorList>
            <person name="Martin C."/>
        </authorList>
    </citation>
    <scope>NUCLEOTIDE SEQUENCE</scope>
</reference>
<dbReference type="InterPro" id="IPR036264">
    <property type="entry name" value="Bact_exopeptidase_dim_dom"/>
</dbReference>
<dbReference type="CDD" id="cd05672">
    <property type="entry name" value="M20_ACY1L2-like"/>
    <property type="match status" value="1"/>
</dbReference>
<dbReference type="Pfam" id="PF07687">
    <property type="entry name" value="M20_dimer"/>
    <property type="match status" value="1"/>
</dbReference>
<feature type="domain" description="Peptidase M20 dimerisation" evidence="2">
    <location>
        <begin position="211"/>
        <end position="300"/>
    </location>
</feature>
<evidence type="ECO:0000313" key="4">
    <source>
        <dbReference type="Proteomes" id="UP000749559"/>
    </source>
</evidence>
<dbReference type="NCBIfam" id="TIGR01891">
    <property type="entry name" value="amidohydrolases"/>
    <property type="match status" value="1"/>
</dbReference>
<dbReference type="GO" id="GO:0016805">
    <property type="term" value="F:dipeptidase activity"/>
    <property type="evidence" value="ECO:0007669"/>
    <property type="project" value="InterPro"/>
</dbReference>
<gene>
    <name evidence="3" type="ORF">OFUS_LOCUS23959</name>
</gene>
<sequence length="428" mass="45925">MSLEDLKKIACDAIDKAAGELNTLSQEIWKNPELNFEEHRAHKVLTEYLTKAGFNVEPKYKLDTAFRATHWSDGEGPHVAVLCEYDALPEIGHACGINLLAIHGSDGEGPNVAVLCEYDALPEIGHACGHNLIAEVGIAAGIGIKAAMEASGKHIGKLTVLGTPAEEGGGGKLDLLDEGVFKDVDIALMCHPAPLTLTSLPFIARHNIQANFHGKASHAAGFPWEGKNALDAAVMAYQSISCMRQQFKPTWRVHGIITKGGVKPNIIPDETELLYYLRAPTDNEVAEIKAKTIDIFESAAKMTGCTVDITYPGKPYSNLITNDTLATTFEKNAKSIGVEFEADPEKATAGGSTDMGNVSYVVPSIHPVFYIGTNAPIHSKEFTVAAGDAKAQPYTLDQGKALAMTALDVFLTPGVLEQARKDFQKDTA</sequence>
<dbReference type="PIRSF" id="PIRSF037226">
    <property type="entry name" value="Amidohydrolase_ACY1L2_prd"/>
    <property type="match status" value="1"/>
</dbReference>
<name>A0A8S4Q173_OWEFU</name>
<dbReference type="Pfam" id="PF01546">
    <property type="entry name" value="Peptidase_M20"/>
    <property type="match status" value="1"/>
</dbReference>
<evidence type="ECO:0000256" key="1">
    <source>
        <dbReference type="PIRNR" id="PIRNR037226"/>
    </source>
</evidence>
<protein>
    <recommendedName>
        <fullName evidence="1">Peptidase M20 domain-containing protein 2</fullName>
    </recommendedName>
</protein>
<dbReference type="InterPro" id="IPR052030">
    <property type="entry name" value="Peptidase_M20/M20A_hydrolases"/>
</dbReference>
<accession>A0A8S4Q173</accession>
<dbReference type="PANTHER" id="PTHR30575:SF0">
    <property type="entry name" value="XAA-ARG DIPEPTIDASE"/>
    <property type="match status" value="1"/>
</dbReference>
<dbReference type="OrthoDB" id="6119954at2759"/>
<dbReference type="Gene3D" id="3.30.70.360">
    <property type="match status" value="1"/>
</dbReference>
<dbReference type="SUPFAM" id="SSF55031">
    <property type="entry name" value="Bacterial exopeptidase dimerisation domain"/>
    <property type="match status" value="1"/>
</dbReference>